<evidence type="ECO:0000256" key="3">
    <source>
        <dbReference type="ARBA" id="ARBA00023237"/>
    </source>
</evidence>
<evidence type="ECO:0000256" key="1">
    <source>
        <dbReference type="ARBA" id="ARBA00004442"/>
    </source>
</evidence>
<dbReference type="Gene3D" id="3.30.1330.60">
    <property type="entry name" value="OmpA-like domain"/>
    <property type="match status" value="1"/>
</dbReference>
<feature type="domain" description="OmpA-like" evidence="6">
    <location>
        <begin position="91"/>
        <end position="209"/>
    </location>
</feature>
<keyword evidence="3" id="KW-0998">Cell outer membrane</keyword>
<comment type="subcellular location">
    <subcellularLocation>
        <location evidence="1">Cell outer membrane</location>
    </subcellularLocation>
</comment>
<name>A0A7Y0ACQ7_9BACT</name>
<dbReference type="SUPFAM" id="SSF103088">
    <property type="entry name" value="OmpA-like"/>
    <property type="match status" value="1"/>
</dbReference>
<organism evidence="7 8">
    <name type="scientific">Hymenobacter polaris</name>
    <dbReference type="NCBI Taxonomy" id="2682546"/>
    <lineage>
        <taxon>Bacteria</taxon>
        <taxon>Pseudomonadati</taxon>
        <taxon>Bacteroidota</taxon>
        <taxon>Cytophagia</taxon>
        <taxon>Cytophagales</taxon>
        <taxon>Hymenobacteraceae</taxon>
        <taxon>Hymenobacter</taxon>
    </lineage>
</organism>
<evidence type="ECO:0000259" key="6">
    <source>
        <dbReference type="PROSITE" id="PS51123"/>
    </source>
</evidence>
<dbReference type="PROSITE" id="PS51257">
    <property type="entry name" value="PROKAR_LIPOPROTEIN"/>
    <property type="match status" value="1"/>
</dbReference>
<feature type="chain" id="PRO_5030938950" evidence="5">
    <location>
        <begin position="18"/>
        <end position="209"/>
    </location>
</feature>
<dbReference type="PANTHER" id="PTHR30329">
    <property type="entry name" value="STATOR ELEMENT OF FLAGELLAR MOTOR COMPLEX"/>
    <property type="match status" value="1"/>
</dbReference>
<dbReference type="EMBL" id="JABBGH010000001">
    <property type="protein sequence ID" value="NML64943.1"/>
    <property type="molecule type" value="Genomic_DNA"/>
</dbReference>
<keyword evidence="5" id="KW-0732">Signal</keyword>
<dbReference type="PROSITE" id="PS51123">
    <property type="entry name" value="OMPA_2"/>
    <property type="match status" value="1"/>
</dbReference>
<dbReference type="PANTHER" id="PTHR30329:SF21">
    <property type="entry name" value="LIPOPROTEIN YIAD-RELATED"/>
    <property type="match status" value="1"/>
</dbReference>
<comment type="caution">
    <text evidence="7">The sequence shown here is derived from an EMBL/GenBank/DDBJ whole genome shotgun (WGS) entry which is preliminary data.</text>
</comment>
<sequence length="209" mass="22283">MKNVIIPFFAAASLAFTACEQTTPSEAAQHNQAGEATADTAVVFRDGKSAATVAGNAAGSVANAFDISKAKLKSVKFPEVRLPNITVTEDSTYSVYAVSDDVLFDTDKATIKPTAAATLDEIANSIGTRFASRDVQVTGFADSRGDASYNMQLGQERANAVKAYLVKNSKLTKNRVDTESFGEQKPVATNATPAGRQQNRRVEIVVRKK</sequence>
<dbReference type="PRINTS" id="PR01021">
    <property type="entry name" value="OMPADOMAIN"/>
</dbReference>
<dbReference type="RefSeq" id="WP_169530208.1">
    <property type="nucleotide sequence ID" value="NZ_JABBGH010000001.1"/>
</dbReference>
<keyword evidence="2 4" id="KW-0472">Membrane</keyword>
<dbReference type="InterPro" id="IPR006665">
    <property type="entry name" value="OmpA-like"/>
</dbReference>
<keyword evidence="8" id="KW-1185">Reference proteome</keyword>
<dbReference type="Proteomes" id="UP000559626">
    <property type="component" value="Unassembled WGS sequence"/>
</dbReference>
<reference evidence="7 8" key="1">
    <citation type="submission" date="2020-04" db="EMBL/GenBank/DDBJ databases">
        <title>Hymenobacter polaris sp. nov., isolated from Arctic soil.</title>
        <authorList>
            <person name="Dahal R.H."/>
        </authorList>
    </citation>
    <scope>NUCLEOTIDE SEQUENCE [LARGE SCALE GENOMIC DNA]</scope>
    <source>
        <strain evidence="7 8">RP-2-7</strain>
    </source>
</reference>
<evidence type="ECO:0000313" key="8">
    <source>
        <dbReference type="Proteomes" id="UP000559626"/>
    </source>
</evidence>
<dbReference type="Pfam" id="PF00691">
    <property type="entry name" value="OmpA"/>
    <property type="match status" value="1"/>
</dbReference>
<dbReference type="AlphaFoldDB" id="A0A7Y0ACQ7"/>
<accession>A0A7Y0ACQ7</accession>
<protein>
    <submittedName>
        <fullName evidence="7">OmpA family protein</fullName>
    </submittedName>
</protein>
<proteinExistence type="predicted"/>
<dbReference type="InterPro" id="IPR036737">
    <property type="entry name" value="OmpA-like_sf"/>
</dbReference>
<evidence type="ECO:0000256" key="2">
    <source>
        <dbReference type="ARBA" id="ARBA00023136"/>
    </source>
</evidence>
<feature type="signal peptide" evidence="5">
    <location>
        <begin position="1"/>
        <end position="17"/>
    </location>
</feature>
<evidence type="ECO:0000256" key="5">
    <source>
        <dbReference type="SAM" id="SignalP"/>
    </source>
</evidence>
<dbReference type="InterPro" id="IPR050330">
    <property type="entry name" value="Bact_OuterMem_StrucFunc"/>
</dbReference>
<dbReference type="InterPro" id="IPR006664">
    <property type="entry name" value="OMP_bac"/>
</dbReference>
<dbReference type="GO" id="GO:0009279">
    <property type="term" value="C:cell outer membrane"/>
    <property type="evidence" value="ECO:0007669"/>
    <property type="project" value="UniProtKB-SubCell"/>
</dbReference>
<gene>
    <name evidence="7" type="ORF">HHL22_06965</name>
</gene>
<evidence type="ECO:0000313" key="7">
    <source>
        <dbReference type="EMBL" id="NML64943.1"/>
    </source>
</evidence>
<evidence type="ECO:0000256" key="4">
    <source>
        <dbReference type="PROSITE-ProRule" id="PRU00473"/>
    </source>
</evidence>
<dbReference type="CDD" id="cd07185">
    <property type="entry name" value="OmpA_C-like"/>
    <property type="match status" value="1"/>
</dbReference>